<dbReference type="InterPro" id="IPR046342">
    <property type="entry name" value="CBS_dom_sf"/>
</dbReference>
<dbReference type="KEGG" id="nall:PP769_01585"/>
<dbReference type="Proteomes" id="UP001302719">
    <property type="component" value="Chromosome"/>
</dbReference>
<evidence type="ECO:0000313" key="4">
    <source>
        <dbReference type="EMBL" id="WNM58481.1"/>
    </source>
</evidence>
<protein>
    <submittedName>
        <fullName evidence="4">CBS domain-containing protein</fullName>
    </submittedName>
</protein>
<name>A0AA96GIU9_9BACT</name>
<dbReference type="PANTHER" id="PTHR43080:SF2">
    <property type="entry name" value="CBS DOMAIN-CONTAINING PROTEIN"/>
    <property type="match status" value="1"/>
</dbReference>
<dbReference type="PROSITE" id="PS51371">
    <property type="entry name" value="CBS"/>
    <property type="match status" value="2"/>
</dbReference>
<evidence type="ECO:0000256" key="2">
    <source>
        <dbReference type="PROSITE-ProRule" id="PRU00703"/>
    </source>
</evidence>
<keyword evidence="1 2" id="KW-0129">CBS domain</keyword>
<evidence type="ECO:0000313" key="5">
    <source>
        <dbReference type="Proteomes" id="UP001302719"/>
    </source>
</evidence>
<dbReference type="InterPro" id="IPR051257">
    <property type="entry name" value="Diverse_CBS-Domain"/>
</dbReference>
<dbReference type="Pfam" id="PF00571">
    <property type="entry name" value="CBS"/>
    <property type="match status" value="2"/>
</dbReference>
<dbReference type="SMART" id="SM00116">
    <property type="entry name" value="CBS"/>
    <property type="match status" value="2"/>
</dbReference>
<keyword evidence="5" id="KW-1185">Reference proteome</keyword>
<evidence type="ECO:0000259" key="3">
    <source>
        <dbReference type="PROSITE" id="PS51371"/>
    </source>
</evidence>
<feature type="domain" description="CBS" evidence="3">
    <location>
        <begin position="1"/>
        <end position="80"/>
    </location>
</feature>
<dbReference type="PANTHER" id="PTHR43080">
    <property type="entry name" value="CBS DOMAIN-CONTAINING PROTEIN CBSX3, MITOCHONDRIAL"/>
    <property type="match status" value="1"/>
</dbReference>
<dbReference type="InterPro" id="IPR000644">
    <property type="entry name" value="CBS_dom"/>
</dbReference>
<proteinExistence type="predicted"/>
<reference evidence="4 5" key="1">
    <citation type="submission" date="2023-01" db="EMBL/GenBank/DDBJ databases">
        <title>Cultivation and genomic characterization of new, ubiquitous marine nitrite-oxidizing bacteria from the Nitrospirales.</title>
        <authorList>
            <person name="Mueller A.J."/>
            <person name="Daebeler A."/>
            <person name="Herbold C.W."/>
            <person name="Kirkegaard R.H."/>
            <person name="Daims H."/>
        </authorList>
    </citation>
    <scope>NUCLEOTIDE SEQUENCE [LARGE SCALE GENOMIC DNA]</scope>
    <source>
        <strain evidence="4 5">VA</strain>
    </source>
</reference>
<feature type="domain" description="CBS" evidence="3">
    <location>
        <begin position="86"/>
        <end position="142"/>
    </location>
</feature>
<gene>
    <name evidence="4" type="ORF">PP769_01585</name>
</gene>
<evidence type="ECO:0000256" key="1">
    <source>
        <dbReference type="ARBA" id="ARBA00023122"/>
    </source>
</evidence>
<dbReference type="RefSeq" id="WP_312644375.1">
    <property type="nucleotide sequence ID" value="NZ_CP116967.1"/>
</dbReference>
<dbReference type="SUPFAM" id="SSF54631">
    <property type="entry name" value="CBS-domain pair"/>
    <property type="match status" value="1"/>
</dbReference>
<accession>A0AA96GIU9</accession>
<sequence length="142" mass="15300">MSDDVAALRASKFGQLTVGSVMEKEVQSGMKDSEAKLLASYMMEGFGSVPIIDETSKLVGIVSEFDLLKALRKGKNLEDVTAGDIMTANPVSVTQDTNVLTLMDVLQNNHLIRVPVVDSKGKLIGIVARRDLLRGYLQTSGS</sequence>
<dbReference type="AlphaFoldDB" id="A0AA96GIU9"/>
<dbReference type="CDD" id="cd02205">
    <property type="entry name" value="CBS_pair_SF"/>
    <property type="match status" value="1"/>
</dbReference>
<dbReference type="Gene3D" id="3.10.580.10">
    <property type="entry name" value="CBS-domain"/>
    <property type="match status" value="1"/>
</dbReference>
<dbReference type="EMBL" id="CP116967">
    <property type="protein sequence ID" value="WNM58481.1"/>
    <property type="molecule type" value="Genomic_DNA"/>
</dbReference>
<organism evidence="4 5">
    <name type="scientific">Candidatus Nitrospira allomarina</name>
    <dbReference type="NCBI Taxonomy" id="3020900"/>
    <lineage>
        <taxon>Bacteria</taxon>
        <taxon>Pseudomonadati</taxon>
        <taxon>Nitrospirota</taxon>
        <taxon>Nitrospiria</taxon>
        <taxon>Nitrospirales</taxon>
        <taxon>Nitrospiraceae</taxon>
        <taxon>Nitrospira</taxon>
    </lineage>
</organism>